<accession>A0ABD6DY32</accession>
<dbReference type="InterPro" id="IPR011047">
    <property type="entry name" value="Quinoprotein_ADH-like_sf"/>
</dbReference>
<dbReference type="InterPro" id="IPR015943">
    <property type="entry name" value="WD40/YVTN_repeat-like_dom_sf"/>
</dbReference>
<name>A0ABD6DY32_9EURY</name>
<feature type="region of interest" description="Disordered" evidence="1">
    <location>
        <begin position="40"/>
        <end position="83"/>
    </location>
</feature>
<dbReference type="RefSeq" id="WP_390282379.1">
    <property type="nucleotide sequence ID" value="NZ_JBHUDP010000006.1"/>
</dbReference>
<feature type="region of interest" description="Disordered" evidence="1">
    <location>
        <begin position="1"/>
        <end position="20"/>
    </location>
</feature>
<dbReference type="Pfam" id="PF13360">
    <property type="entry name" value="PQQ_2"/>
    <property type="match status" value="1"/>
</dbReference>
<evidence type="ECO:0000313" key="4">
    <source>
        <dbReference type="Proteomes" id="UP001597092"/>
    </source>
</evidence>
<protein>
    <submittedName>
        <fullName evidence="3">PQQ-binding-like beta-propeller repeat protein</fullName>
    </submittedName>
</protein>
<evidence type="ECO:0000313" key="3">
    <source>
        <dbReference type="EMBL" id="MFD1686819.1"/>
    </source>
</evidence>
<sequence length="470" mass="49809">MSPDATGDTPAGPSLRERAERAITRRRLLLAGGLGLGAGALTQVRTEPPAPPDVSAGTWPFTDRDPQRTDAAPGATPPADPSVAWRKRPVASVDALVVGPERVYVGSGRTADDPPVVAALRRADGAVQWTRQVPARCLAAVAGAVYACGESGPAADRSDGGRSGVVTRLAADTGATQWRRDLREYGERLAASERAVYVGYHDGVTAFGRRGRRLFRTSTWGVPVTPLLVDDALLLAGGRVARLGARRWSEVLLEQPPDSAWERNPPDYTLDPTVVARTGAPDLVVTGTLSLNSGTDESPSLRAYELDGGAQRWATVDATPLAEPVIVKELAVREDRLFHAIRTGRDDGRRRTVCCRSATTGEERWRVDFSNWIRSVVVSGDRVLVGTRWDSVTPDTDSPVGSASVDGADTETPPPGRVTALSLDGNVRWQQSIAGSVSNVAPVGSRLFVGTDDASYGGETAASGRLVALE</sequence>
<feature type="region of interest" description="Disordered" evidence="1">
    <location>
        <begin position="391"/>
        <end position="415"/>
    </location>
</feature>
<dbReference type="PROSITE" id="PS51318">
    <property type="entry name" value="TAT"/>
    <property type="match status" value="1"/>
</dbReference>
<dbReference type="Proteomes" id="UP001597092">
    <property type="component" value="Unassembled WGS sequence"/>
</dbReference>
<dbReference type="SUPFAM" id="SSF50998">
    <property type="entry name" value="Quinoprotein alcohol dehydrogenase-like"/>
    <property type="match status" value="1"/>
</dbReference>
<dbReference type="EMBL" id="JBHUDP010000006">
    <property type="protein sequence ID" value="MFD1686819.1"/>
    <property type="molecule type" value="Genomic_DNA"/>
</dbReference>
<dbReference type="InterPro" id="IPR006311">
    <property type="entry name" value="TAT_signal"/>
</dbReference>
<dbReference type="Gene3D" id="2.40.128.630">
    <property type="match status" value="1"/>
</dbReference>
<evidence type="ECO:0000256" key="1">
    <source>
        <dbReference type="SAM" id="MobiDB-lite"/>
    </source>
</evidence>
<gene>
    <name evidence="3" type="ORF">ACFSAS_14485</name>
</gene>
<evidence type="ECO:0000259" key="2">
    <source>
        <dbReference type="Pfam" id="PF13360"/>
    </source>
</evidence>
<keyword evidence="4" id="KW-1185">Reference proteome</keyword>
<reference evidence="3 4" key="1">
    <citation type="journal article" date="2019" name="Int. J. Syst. Evol. Microbiol.">
        <title>The Global Catalogue of Microorganisms (GCM) 10K type strain sequencing project: providing services to taxonomists for standard genome sequencing and annotation.</title>
        <authorList>
            <consortium name="The Broad Institute Genomics Platform"/>
            <consortium name="The Broad Institute Genome Sequencing Center for Infectious Disease"/>
            <person name="Wu L."/>
            <person name="Ma J."/>
        </authorList>
    </citation>
    <scope>NUCLEOTIDE SEQUENCE [LARGE SCALE GENOMIC DNA]</scope>
    <source>
        <strain evidence="3 4">CGMCC 1.10387</strain>
    </source>
</reference>
<dbReference type="PANTHER" id="PTHR34512">
    <property type="entry name" value="CELL SURFACE PROTEIN"/>
    <property type="match status" value="1"/>
</dbReference>
<organism evidence="3 4">
    <name type="scientific">Halobellus litoreus</name>
    <dbReference type="NCBI Taxonomy" id="755310"/>
    <lineage>
        <taxon>Archaea</taxon>
        <taxon>Methanobacteriati</taxon>
        <taxon>Methanobacteriota</taxon>
        <taxon>Stenosarchaea group</taxon>
        <taxon>Halobacteria</taxon>
        <taxon>Halobacteriales</taxon>
        <taxon>Haloferacaceae</taxon>
        <taxon>Halobellus</taxon>
    </lineage>
</organism>
<proteinExistence type="predicted"/>
<dbReference type="InterPro" id="IPR002372">
    <property type="entry name" value="PQQ_rpt_dom"/>
</dbReference>
<feature type="domain" description="Pyrrolo-quinoline quinone repeat" evidence="2">
    <location>
        <begin position="300"/>
        <end position="469"/>
    </location>
</feature>
<dbReference type="AlphaFoldDB" id="A0ABD6DY32"/>
<dbReference type="PANTHER" id="PTHR34512:SF30">
    <property type="entry name" value="OUTER MEMBRANE PROTEIN ASSEMBLY FACTOR BAMB"/>
    <property type="match status" value="1"/>
</dbReference>
<comment type="caution">
    <text evidence="3">The sequence shown here is derived from an EMBL/GenBank/DDBJ whole genome shotgun (WGS) entry which is preliminary data.</text>
</comment>
<dbReference type="Gene3D" id="2.130.10.10">
    <property type="entry name" value="YVTN repeat-like/Quinoprotein amine dehydrogenase"/>
    <property type="match status" value="1"/>
</dbReference>